<sequence>MTDRVMLTAFPRLLHTVRDDNQANSTYRDSFWFDNAEINQERFIRAWGCLLHGYTLESIVTFLVVDKSTMMTVAYDSSTKNFEVHKAPNGIDENQGTVIGFGTQELPPLEVSMNVISGGLVLQLSCANFSVDFSSILFSQIFTILKHSPVTDPMDKFDPVSVLNCPNVKIDGPRLLHHLPDYSSTSVAVEFYNQDGTVSTMTYDELNRISSVLARKISAKSTTESKIIPILIPPGPAMYVGVLGVLRAGKAFCPLAQEDTPRDRLQFIITDIKADVLLVTSESAEMVVGMEIETVFVSIEDLKTEEFEGFEEDNVVGDDIAYCMFTSGSTGRPKGVLVTHTNATQAILAHEFVPPFQRFLNFASLTFDVAVLEIFLPWYRGVTLVSAHRPLLLSNLTHVINRTQVDAAELTPTVASILKQEEVPSLTSLITIGETLTSEVIKQFGTPGRFLYNTYGPTEATIQCTGAIDGTFHNFVEADIGVPLKTTGAIIVDAGIQDQIKPLPVGWAGELVLSGSQVATGYLNRLELTESVFLNDDRYGHCYRTGDLARILPNGRILFIGRIFDEQVKIRGRRIELGEIENVCGNGAVACVLQSRIVVVTLGDVNDARRSAQRLLPGYMIPNKILRIDKIPLLASGKTDRKRIYRYVEESLKERNDSDEFSHGYASVVESTLAHAVHEVVGILPGPEVSLRSIGIDSVGAMRVVSQARGVLYSGASICVADILVHDTIRQISLSCVTEMTRRHEGGQIRNLRNQYGSEYSLSDDVIGVYPTTPLQQSMLFESMRDARLYSNVVRFLVKNETSSDRIIDGIRTVIDANEILRTGFLATNDDFVFVQIVYADSRHLKICGDPMEKFMFHDMRFPPLRIRINKNDSYAWLVDVVIHHALYDGWTFDMFLQQLESAIFARETTKDCVQFREVMPYILDSGSSSIDFWKEYLRNSRTHCLPTLMPPRSHSPESFVDKLSVDIHVPLMAELSSKFKVSAQSVFQLAWAHVLSGLFVPDDEAMVDVVFGTLVSQRTALAGRALDSGFGPMFATLPFRVSYQPSGITIAEILEKLSRNALSVMRHAGVRFSEIVKLLPHHSVGTACSANLGSLFAWQQSVYEKCENIILVGGIDRLEFEILLEVEPVETQFRLALTYHAPKISKSHAETLLRQVESLATVIVEFAEDDISILTKVIYSDCDLAISNPQPRELNDRKTAMDLIDCQSDNIAIQILQENSTVRQIRYRELGHLTAAYTSFLQRHGIRHGDFVAVVMMKSIELYAVITAIWALGAAYVPLDESTPVARINSVMKETQSPLCCVSKRIRGLDLQLEIPDYSTLPICNDSVKVNSSVLDIAYVIFTSGSSGKPKGIQVSHQNLVNNILQLSELYPAPKEGSKLLQLCSIGFDVSIFDIVYCLHHHMTLFSAPREVIFPCLSQLIRDHSITHLSMTATVASLLDAALVRNVECVVLAGESITPATLKFWENLPVTVIDAYGPSEMTNVCTAFIDKKFGDDIANIGLPFPNTSCFVLAPGGTKFVPIGSVGELAFGGYQVAAGYLNSQKVTAEKFIDLRDYGKVYRTGDWGRMMADGSIVFLGRMDQQIKVRGQRVDLDEINAVAVAVPRVKQCVTIFVDDSLVSFFVAGGNDLHLELKLRNALEAALPTYMVPSDIIAVDEMPMNANGKVDKEVLTALLAMHTEVGDNLVDDLVVDVGTQLEQFFADIFAQSVRSVSSPKIRLDTPLFRYGLDSISAIRFTSLLRTNRYNVSISDVLHDATIRSIVQKYYDMSNNVLDTSVGSEKIKIFATDVKSYVSSAGLGSNIECILPCTAIQDAILCSHESYTNSFLLKLADDVDVLRVKHAWESIASSREILRTTFVEVGSNSMSRAFAQVVVKCNQLQWQDVQVKQYGEMLDFLRSMKFTIQPANCPYLLTLFSGICGHYLCVSMHHSLFDGYALDLLLLDVVQAYNGQPVAQRTSVCNAIENIESVDTSPGVSYFADILQGHEGLLFPKLSTSTVAEAGTRDAKLCSKFSVSVFESAVKEAGTTISAAVQTAWAKLLSLVSGTNDVLFGSIAGGRGAFPGSEDVVGPIFSSYLVRANLSSSSTNVEILRQLEHLEAEAVKYQFTPIREVLKKVAAKKSGTDVLFDSVLILQYIQSYGNGFDNEIWTCVEEGNDSGDLSLILEIRRKQQHDVLEYFMEYKGSLLDEPQANLLLDTFDRILLDVIHRPESKVFDFTTFSSSQLSISPAPTRLTNQGSTYLHSAFEANAIGLANQTALEFLHKDDQIQKWSYSELNRVADQLASYLCHVCTVQVEDSVPICILKSPELYRSILATLKVGAAFCPIDPLMPQRRISYMLQELRARIILVNNDSEERLRQIVGTEHLGIHIVNISKLVFNDVDIMELDRKLPDDSITAYRIFTSGTTGKPKAVEIEVRSAVQAILASKHLIPYNSKTRLLQYASPSFDMSIYDCFIAWSFGLTLCATSQEIMKTNLEEVINKLGVTLLDLTPTVASTIRRVNVPSVEWLYSIGEILPQSLACEWDGACVNSYGPTEASMCCTITQVSKETRSTIIGHPFPTTSFYILNPASKDIVPILSAGELCIGGHQIARGYYLNETITAKNFIRLSAIDSPIFRTGDLARMLTDGAIEFIGRKDDQVKIRGVRIDLQEINSVIHRQAATNCLFNGVCTSVMRQPTEWSRPQIVSFIASKTAKDSTDCHLLKTTDSIDSLLRLARDACLSFLPHYMVPNAIIPISNMPLSTAGKVSKTTLQIVYQKFSSVSTSLSGETTAHNLTRSYATIREVFAAVSGISTSHILPDTTLYQLGLDSISAVRIASQLACSGLHCTAIDVLRCQTMERLAKFVKDKTVANNDDLAGSFEQENLYAILRQLCLDETAVAHVYPCTHTQEGILSQFQATTGRLYMNHIVFEIPNSVVYDGLFDAWMSVVQKYEIWRTGFWESDTETTFSYAQVIYKDPEFQWRRSKLSTSIDLTEFVDERVREYSRHAIKHLHLPQLFLEYIDVQDGCSRYLLLVANHAIFDAQSLNMTLSEVSGLLKGTELTDKHSSNRDVLNSILSLQLSATGNSASRFWKSRLSAASITRMPNLNPFRADDVDMRTVERQLSFTFERLQQSCSKLSVSVQTAGAATWAKLLSLYTGEPEVVFGMVLSGRTGVESASSSVFPCLTTVPFHVPVSGLNSELLAAVEQHARAILEFQHTPHQIIREIVGFPELLYDSVFLYQKVPKQPNMFDWKKLVDDGATEYTCSVEIEPLCNGYVSLRLHFNMSVMPTRQATLILQQFDHTLRELLTLPNRDCLRLDMPMDVLSIVPPKLDEIPSDIKLLHEFVERRAQLTPDAIALEFATVIEEERTEIARWSYAELNRQANKVANFILSTFAVQPNDIIITCFEKSPEASFVFVGILKAGCSFLAIDITAPISRKRYIALDSGAKFVLTNDKLLEQSGTKEMNIPIVVIAPETIADSPETPPFICLHPQDLCYCLYTSGSTGNPKGCMLTHENAVQGMLAFQRQFEDTCTAGSRFLQFASFHFDVSVLEQFWSWSIGITVSSAPRDVILRDLNLTINAMGITHIDLTPSLAALLIPDEVPSLCRGLFITGGDLLNGKVLEAWADKKVIYNAYGPTEVTIGCTMRKQAPNNIRPSNIGQQFDNVGTSVVLIGTDIPVPKGAIGELCVSGKLVGNGYIRRPDLTAQNFVHSEKLGTKMYRTGDLVRLLHDLSFDFIGRKDTQVKLRGQRLDMGEVNSVIKQSSETVRDVITLILENTSNHSDQLVSFIKIATDVSTDGLLPASPSTRSLVLSIFDFCKSKLPLYMVPTYILPLRRIPLSINNKIDNAALGKLYTESTLDKLGSYSEESFGAESWNTVELKLREQVISLVPSERSNIGPGVTFFELGFDSISLVGLHKRLRKLYDRLSLSALMRFPSIRLLAEHIIKDDGFINRVSAPQNCQLLDYHQQAWSELDLDPEDIEYIIPCTPLQEGIISRALRSEDDILYFNKFFFELYEEVDTLRLQQCWNAVVQQNQALRASFFQTKIGIAQVILKEWEPVWLDYTKTIGDYRQQANDLLIEHWKNVKLSRPPLVFSVMSTAQSRLLFIGIFHALYDASSLQTILDDVVKLYFYIGLQDRPSFVEAIYRIQSSIDFTAAKEFWTENFSCMEIKQLPKLQKSASASASALIHRGCCLPYSKVQEAARNLCCTPQVLLQAAFVISLARLLGTALSFGIVVSGRSYQDDLDNVAGPLFNTLPLAVDMSTFRSYRDIVCTLQQYSGYIMDHMHTPLRMIRKWLNISADVDLFSALFVFQKVSFAATENSLWIPIPSGEYIADYPICFEVQCSDELINLTLGYLRTYVDDNLARSFLDDVDIAVSNIATQPDCAADISCLDKQVFSNTHSQCSNLDILRADETAADADVLQKIRRAVANIAKIKEETVNDDISIMSFGLDSIDAIRLSSVLFREEKIDLPMTTILKHPSVRSMAQALSNTTHLRLNEKPASNICSAKCALEKAASYIYDDCEDVYYCTPLQDGILTESLSSENALYLNHDVLLIKEHVDFDRLKSAFLVTLNANPIYRSKFVALDTLLTCFPSHFGMAVLKDASVNFDYKLIHDSTWASELQSIVDNISRSINPFKSPPVHLQIIESETKRAILLTISHALYDGHSIGLLFDDIVDVYEHSTPPLRPHFGPLLSRIIAESQDASHISYWQEHMVNSNMEDFPDLDYTTNGTDRAILVCRAEIPSRLSPQQLSTFAKENGITFQTIGQTCWAVLLSYYVGLSDVVFGTVLSGRTTEEDEQVQFPSMVTIPTRASIRGCFSSMLRSMQGYMNSSRDHQYTALSSIFQAVSAGRRLFHTLFLYQRRDTPTHNLWHSIDGWSAVEYSVAAELERLPDAMTWRVAIKSSKAGQKSAEALVQQLDAILRQMLKSPESSSYCGSPVDIGEELSLSSLVDVPYSVLWHMIDDTTIGRSNILEEYANEENLRVVCMAENQSRMVWRGCVGELCIVEDVKNQIKLIPTGVRARVLASGDLKYAGLVKDVVSFDCNTVDLEKISRAVCGCSTGIAKALSLIVKSAGKDIIVTFIAGNSEQEDGVAFAFRRARKLLAEKLLPSYIIPLKSISLIDEDISDENMLLESFLNMRPKALEPFTQSTVYCVEWSSLELALRKVLTLVSGIDEGHIRKTDSIFHLGLDSISCIKLSSLLRDQSIFLSVSEIVACESVEAMAQLVELNQSKSITTTRTLASAVSIQHYLDKERLKSEFGIADDMIQTVLPATPGQVYMLSGWQTSQDVGFMSTFCYCSELLLDESTIESGWSRLLQSCPILRTTFIATDSDDIPILQIILRPECVKNTFSCSTSFDPKSDAVFEKVPVHLHIAGRKIYLTIHHALYDAWSLRMILASLSELCLDETKSDINWSNAARDEFIFRTKFTESKRIFWISQLRGASIVTDAPPVYTVLRNGEFQQDCLVSAPKISSYCREQGFSISSLLFAAYALVYHREVLRSTSHKVVFGVYNSGRTENIAGLSDLAFPTVNVHPLVVYIRPSLTALAHDIHKKMLEISKESRSQVSLFDIKRWTGVSINSAVNFLEGVGDTSQRRISVFDHVSDETADTKRVSHRGQQLAHMLDHNLAKDAMNINVDVELSLLNNKLNVGVFYIASALNGCAGKDIIAEFTAILEDELAHH</sequence>
<protein>
    <submittedName>
        <fullName evidence="1">Uncharacterized protein</fullName>
    </submittedName>
</protein>
<organism evidence="1 2">
    <name type="scientific">Lipomyces kononenkoae</name>
    <name type="common">Yeast</name>
    <dbReference type="NCBI Taxonomy" id="34357"/>
    <lineage>
        <taxon>Eukaryota</taxon>
        <taxon>Fungi</taxon>
        <taxon>Dikarya</taxon>
        <taxon>Ascomycota</taxon>
        <taxon>Saccharomycotina</taxon>
        <taxon>Lipomycetes</taxon>
        <taxon>Lipomycetales</taxon>
        <taxon>Lipomycetaceae</taxon>
        <taxon>Lipomyces</taxon>
    </lineage>
</organism>
<evidence type="ECO:0000313" key="1">
    <source>
        <dbReference type="EMBL" id="KAK9235322.1"/>
    </source>
</evidence>
<reference evidence="2" key="1">
    <citation type="journal article" date="2024" name="Front. Bioeng. Biotechnol.">
        <title>Genome-scale model development and genomic sequencing of the oleaginous clade Lipomyces.</title>
        <authorList>
            <person name="Czajka J.J."/>
            <person name="Han Y."/>
            <person name="Kim J."/>
            <person name="Mondo S.J."/>
            <person name="Hofstad B.A."/>
            <person name="Robles A."/>
            <person name="Haridas S."/>
            <person name="Riley R."/>
            <person name="LaButti K."/>
            <person name="Pangilinan J."/>
            <person name="Andreopoulos W."/>
            <person name="Lipzen A."/>
            <person name="Yan J."/>
            <person name="Wang M."/>
            <person name="Ng V."/>
            <person name="Grigoriev I.V."/>
            <person name="Spatafora J.W."/>
            <person name="Magnuson J.K."/>
            <person name="Baker S.E."/>
            <person name="Pomraning K.R."/>
        </authorList>
    </citation>
    <scope>NUCLEOTIDE SEQUENCE [LARGE SCALE GENOMIC DNA]</scope>
    <source>
        <strain evidence="2">CBS 7786</strain>
    </source>
</reference>
<proteinExistence type="predicted"/>
<accession>A0ACC3SUL4</accession>
<dbReference type="EMBL" id="MU971421">
    <property type="protein sequence ID" value="KAK9235322.1"/>
    <property type="molecule type" value="Genomic_DNA"/>
</dbReference>
<keyword evidence="2" id="KW-1185">Reference proteome</keyword>
<dbReference type="Proteomes" id="UP001433508">
    <property type="component" value="Unassembled WGS sequence"/>
</dbReference>
<name>A0ACC3SUL4_LIPKO</name>
<evidence type="ECO:0000313" key="2">
    <source>
        <dbReference type="Proteomes" id="UP001433508"/>
    </source>
</evidence>
<comment type="caution">
    <text evidence="1">The sequence shown here is derived from an EMBL/GenBank/DDBJ whole genome shotgun (WGS) entry which is preliminary data.</text>
</comment>
<gene>
    <name evidence="1" type="ORF">V1525DRAFT_434800</name>
</gene>